<evidence type="ECO:0000313" key="7">
    <source>
        <dbReference type="EMBL" id="RGC17702.1"/>
    </source>
</evidence>
<reference evidence="8 9" key="1">
    <citation type="journal article" date="2017" name="Front. Microbiol.">
        <title>New Insights into the Diversity of the Genus Faecalibacterium.</title>
        <authorList>
            <person name="Benevides L."/>
            <person name="Burman S."/>
            <person name="Martin R."/>
            <person name="Robert V."/>
            <person name="Thomas M."/>
            <person name="Miquel S."/>
            <person name="Chain F."/>
            <person name="Sokol H."/>
            <person name="Bermudez-Humaran L.G."/>
            <person name="Morrison M."/>
            <person name="Langella P."/>
            <person name="Azevedo V.A."/>
            <person name="Chatel J.M."/>
            <person name="Soares S."/>
        </authorList>
    </citation>
    <scope>NUCLEOTIDE SEQUENCE [LARGE SCALE GENOMIC DNA]</scope>
    <source>
        <strain evidence="4 8">CNCM I 4546</strain>
        <strain evidence="5 9">CNCM I 4644</strain>
    </source>
</reference>
<comment type="caution">
    <text evidence="4">The sequence shown here is derived from an EMBL/GenBank/DDBJ whole genome shotgun (WGS) entry which is preliminary data.</text>
</comment>
<evidence type="ECO:0000313" key="8">
    <source>
        <dbReference type="Proteomes" id="UP000219901"/>
    </source>
</evidence>
<dbReference type="GO" id="GO:0005737">
    <property type="term" value="C:cytoplasm"/>
    <property type="evidence" value="ECO:0007669"/>
    <property type="project" value="UniProtKB-SubCell"/>
</dbReference>
<dbReference type="InterPro" id="IPR009242">
    <property type="entry name" value="DUF896"/>
</dbReference>
<reference evidence="6 10" key="3">
    <citation type="submission" date="2018-03" db="EMBL/GenBank/DDBJ databases">
        <title>Complete genome sequencing of Faecalibacterium prausnitzii strains isolated from the human gut.</title>
        <authorList>
            <person name="Fitzgerald B.C."/>
            <person name="Shkoporov A.N."/>
            <person name="Ross P.R."/>
            <person name="Hill C."/>
        </authorList>
    </citation>
    <scope>NUCLEOTIDE SEQUENCE [LARGE SCALE GENOMIC DNA]</scope>
    <source>
        <strain evidence="6 10">ATCC 27768</strain>
    </source>
</reference>
<dbReference type="AlphaFoldDB" id="A0A2A7A137"/>
<dbReference type="RefSeq" id="WP_097779183.1">
    <property type="nucleotide sequence ID" value="NZ_DAWEGZ010000195.1"/>
</dbReference>
<dbReference type="EMBL" id="PXUP01000013">
    <property type="protein sequence ID" value="RCH45061.1"/>
    <property type="molecule type" value="Genomic_DNA"/>
</dbReference>
<dbReference type="EMBL" id="QVFB01000015">
    <property type="protein sequence ID" value="RGC17702.1"/>
    <property type="molecule type" value="Genomic_DNA"/>
</dbReference>
<evidence type="ECO:0000256" key="2">
    <source>
        <dbReference type="HAMAP-Rule" id="MF_01103"/>
    </source>
</evidence>
<dbReference type="Proteomes" id="UP000219901">
    <property type="component" value="Unassembled WGS sequence"/>
</dbReference>
<dbReference type="Pfam" id="PF05979">
    <property type="entry name" value="DUF896"/>
    <property type="match status" value="1"/>
</dbReference>
<evidence type="ECO:0000313" key="9">
    <source>
        <dbReference type="Proteomes" id="UP000220480"/>
    </source>
</evidence>
<evidence type="ECO:0000313" key="11">
    <source>
        <dbReference type="Proteomes" id="UP000260733"/>
    </source>
</evidence>
<comment type="subcellular location">
    <subcellularLocation>
        <location evidence="2">Cytoplasm</location>
    </subcellularLocation>
</comment>
<accession>A0A2A7A137</accession>
<dbReference type="Gene3D" id="1.10.287.540">
    <property type="entry name" value="Helix hairpin bin"/>
    <property type="match status" value="1"/>
</dbReference>
<gene>
    <name evidence="6" type="ORF">C7J97_09875</name>
    <name evidence="4" type="ORF">CGS55_06140</name>
    <name evidence="5" type="ORF">CGS59_05385</name>
    <name evidence="7" type="ORF">DW855_09885</name>
</gene>
<organism evidence="4 8">
    <name type="scientific">Faecalibacterium prausnitzii</name>
    <dbReference type="NCBI Taxonomy" id="853"/>
    <lineage>
        <taxon>Bacteria</taxon>
        <taxon>Bacillati</taxon>
        <taxon>Bacillota</taxon>
        <taxon>Clostridia</taxon>
        <taxon>Eubacteriales</taxon>
        <taxon>Oscillospiraceae</taxon>
        <taxon>Faecalibacterium</taxon>
    </lineage>
</organism>
<dbReference type="SUPFAM" id="SSF158221">
    <property type="entry name" value="YnzC-like"/>
    <property type="match status" value="1"/>
</dbReference>
<dbReference type="EMBL" id="NMTV01000037">
    <property type="protein sequence ID" value="PDX72817.1"/>
    <property type="molecule type" value="Genomic_DNA"/>
</dbReference>
<evidence type="ECO:0000313" key="6">
    <source>
        <dbReference type="EMBL" id="RCH45061.1"/>
    </source>
</evidence>
<dbReference type="HAMAP" id="MF_01103">
    <property type="entry name" value="UPF0291"/>
    <property type="match status" value="1"/>
</dbReference>
<protein>
    <recommendedName>
        <fullName evidence="2">UPF0291 protein C7J97_09875</fullName>
    </recommendedName>
</protein>
<evidence type="ECO:0000313" key="10">
    <source>
        <dbReference type="Proteomes" id="UP000252378"/>
    </source>
</evidence>
<dbReference type="EMBL" id="NMTZ01000014">
    <property type="protein sequence ID" value="PDX84374.1"/>
    <property type="molecule type" value="Genomic_DNA"/>
</dbReference>
<dbReference type="PANTHER" id="PTHR37300">
    <property type="entry name" value="UPF0291 PROTEIN CBO2609/CLC_2481"/>
    <property type="match status" value="1"/>
</dbReference>
<proteinExistence type="inferred from homology"/>
<reference evidence="4" key="2">
    <citation type="submission" date="2017-07" db="EMBL/GenBank/DDBJ databases">
        <authorList>
            <person name="Sun Z.S."/>
            <person name="Albrecht U."/>
            <person name="Echele G."/>
            <person name="Lee C.C."/>
        </authorList>
    </citation>
    <scope>NUCLEOTIDE SEQUENCE</scope>
    <source>
        <strain evidence="4">CNCM I 4546</strain>
        <strain evidence="5">CNCM I 4644</strain>
    </source>
</reference>
<comment type="similarity">
    <text evidence="2">Belongs to the UPF0291 family.</text>
</comment>
<keyword evidence="1 2" id="KW-0963">Cytoplasm</keyword>
<dbReference type="Proteomes" id="UP000220480">
    <property type="component" value="Unassembled WGS sequence"/>
</dbReference>
<dbReference type="Proteomes" id="UP000252378">
    <property type="component" value="Unassembled WGS sequence"/>
</dbReference>
<evidence type="ECO:0000313" key="5">
    <source>
        <dbReference type="EMBL" id="PDX84374.1"/>
    </source>
</evidence>
<dbReference type="PANTHER" id="PTHR37300:SF1">
    <property type="entry name" value="UPF0291 PROTEIN YNZC"/>
    <property type="match status" value="1"/>
</dbReference>
<evidence type="ECO:0000313" key="4">
    <source>
        <dbReference type="EMBL" id="PDX72817.1"/>
    </source>
</evidence>
<sequence length="74" mass="8311">MTEEKIARINALAKKSKTAGLTEAEKAEQQALRQEYLADIKASLRSQLERTSIQEPDGTIHKVTRRTDLTGERS</sequence>
<dbReference type="Proteomes" id="UP000260733">
    <property type="component" value="Unassembled WGS sequence"/>
</dbReference>
<reference evidence="7 11" key="4">
    <citation type="submission" date="2018-08" db="EMBL/GenBank/DDBJ databases">
        <title>A genome reference for cultivated species of the human gut microbiota.</title>
        <authorList>
            <person name="Zou Y."/>
            <person name="Xue W."/>
            <person name="Luo G."/>
        </authorList>
    </citation>
    <scope>NUCLEOTIDE SEQUENCE [LARGE SCALE GENOMIC DNA]</scope>
    <source>
        <strain evidence="7 11">AM37-13AC</strain>
    </source>
</reference>
<name>A0A2A7A137_9FIRM</name>
<feature type="region of interest" description="Disordered" evidence="3">
    <location>
        <begin position="49"/>
        <end position="74"/>
    </location>
</feature>
<feature type="compositionally biased region" description="Basic and acidic residues" evidence="3">
    <location>
        <begin position="65"/>
        <end position="74"/>
    </location>
</feature>
<evidence type="ECO:0000256" key="3">
    <source>
        <dbReference type="SAM" id="MobiDB-lite"/>
    </source>
</evidence>
<evidence type="ECO:0000256" key="1">
    <source>
        <dbReference type="ARBA" id="ARBA00022490"/>
    </source>
</evidence>